<dbReference type="Proteomes" id="UP001528673">
    <property type="component" value="Unassembled WGS sequence"/>
</dbReference>
<keyword evidence="2" id="KW-1185">Reference proteome</keyword>
<evidence type="ECO:0008006" key="3">
    <source>
        <dbReference type="Google" id="ProtNLM"/>
    </source>
</evidence>
<evidence type="ECO:0000313" key="2">
    <source>
        <dbReference type="Proteomes" id="UP001528673"/>
    </source>
</evidence>
<proteinExistence type="predicted"/>
<gene>
    <name evidence="1" type="ORF">PSQ40_05865</name>
</gene>
<comment type="caution">
    <text evidence="1">The sequence shown here is derived from an EMBL/GenBank/DDBJ whole genome shotgun (WGS) entry which is preliminary data.</text>
</comment>
<protein>
    <recommendedName>
        <fullName evidence="3">LIM zinc-binding domain-containing protein</fullName>
    </recommendedName>
</protein>
<name>A0ABT5MVL1_9BURK</name>
<organism evidence="1 2">
    <name type="scientific">Curvibacter cyanobacteriorum</name>
    <dbReference type="NCBI Taxonomy" id="3026422"/>
    <lineage>
        <taxon>Bacteria</taxon>
        <taxon>Pseudomonadati</taxon>
        <taxon>Pseudomonadota</taxon>
        <taxon>Betaproteobacteria</taxon>
        <taxon>Burkholderiales</taxon>
        <taxon>Comamonadaceae</taxon>
        <taxon>Curvibacter</taxon>
    </lineage>
</organism>
<reference evidence="1 2" key="1">
    <citation type="submission" date="2023-02" db="EMBL/GenBank/DDBJ databases">
        <title>Bacterial whole genomic sequence of Curvibacter sp. HBC61.</title>
        <authorList>
            <person name="Le V."/>
            <person name="Ko S.-R."/>
            <person name="Ahn C.-Y."/>
            <person name="Oh H.-M."/>
        </authorList>
    </citation>
    <scope>NUCLEOTIDE SEQUENCE [LARGE SCALE GENOMIC DNA]</scope>
    <source>
        <strain evidence="1 2">HBC61</strain>
    </source>
</reference>
<dbReference type="RefSeq" id="WP_273949615.1">
    <property type="nucleotide sequence ID" value="NZ_JAQSIP010000002.1"/>
</dbReference>
<sequence>MSTLTSSTSHSPALRCPHCKIAVERVRRAGWMRALPFSRHLRCLHCEQRYLRFLGWWLGPL</sequence>
<accession>A0ABT5MVL1</accession>
<evidence type="ECO:0000313" key="1">
    <source>
        <dbReference type="EMBL" id="MDD0838092.1"/>
    </source>
</evidence>
<dbReference type="EMBL" id="JAQSIP010000002">
    <property type="protein sequence ID" value="MDD0838092.1"/>
    <property type="molecule type" value="Genomic_DNA"/>
</dbReference>